<dbReference type="FunFam" id="3.30.70.890:FF:000001">
    <property type="entry name" value="Galactokinase"/>
    <property type="match status" value="1"/>
</dbReference>
<dbReference type="InterPro" id="IPR006206">
    <property type="entry name" value="Mevalonate/galactokinase"/>
</dbReference>
<dbReference type="Pfam" id="PF00288">
    <property type="entry name" value="GHMP_kinases_N"/>
    <property type="match status" value="1"/>
</dbReference>
<evidence type="ECO:0000313" key="17">
    <source>
        <dbReference type="Proteomes" id="UP000183947"/>
    </source>
</evidence>
<dbReference type="NCBIfam" id="TIGR00131">
    <property type="entry name" value="gal_kin"/>
    <property type="match status" value="1"/>
</dbReference>
<dbReference type="SUPFAM" id="SSF55060">
    <property type="entry name" value="GHMP Kinase, C-terminal domain"/>
    <property type="match status" value="1"/>
</dbReference>
<evidence type="ECO:0000259" key="14">
    <source>
        <dbReference type="Pfam" id="PF08544"/>
    </source>
</evidence>
<dbReference type="PROSITE" id="PS00627">
    <property type="entry name" value="GHMP_KINASES_ATP"/>
    <property type="match status" value="1"/>
</dbReference>
<feature type="binding site" evidence="11">
    <location>
        <begin position="48"/>
        <end position="51"/>
    </location>
    <ligand>
        <name>substrate</name>
    </ligand>
</feature>
<comment type="similarity">
    <text evidence="1 11">Belongs to the GHMP kinase family. GalK subfamily.</text>
</comment>
<evidence type="ECO:0000256" key="2">
    <source>
        <dbReference type="ARBA" id="ARBA00022490"/>
    </source>
</evidence>
<reference evidence="17" key="1">
    <citation type="submission" date="2016-11" db="EMBL/GenBank/DDBJ databases">
        <authorList>
            <person name="Varghese N."/>
            <person name="Submissions S."/>
        </authorList>
    </citation>
    <scope>NUCLEOTIDE SEQUENCE [LARGE SCALE GENOMIC DNA]</scope>
    <source>
        <strain evidence="17">DSM 18569</strain>
    </source>
</reference>
<dbReference type="FunFam" id="3.30.230.10:FF:000017">
    <property type="entry name" value="Galactokinase"/>
    <property type="match status" value="1"/>
</dbReference>
<dbReference type="Pfam" id="PF08544">
    <property type="entry name" value="GHMP_kinases_C"/>
    <property type="match status" value="1"/>
</dbReference>
<dbReference type="PROSITE" id="PS00106">
    <property type="entry name" value="GALACTOKINASE"/>
    <property type="match status" value="1"/>
</dbReference>
<protein>
    <recommendedName>
        <fullName evidence="11 12">Galactokinase</fullName>
        <ecNumber evidence="11 12">2.7.1.6</ecNumber>
    </recommendedName>
    <alternativeName>
        <fullName evidence="11">Galactose kinase</fullName>
    </alternativeName>
</protein>
<evidence type="ECO:0000256" key="11">
    <source>
        <dbReference type="HAMAP-Rule" id="MF_00246"/>
    </source>
</evidence>
<evidence type="ECO:0000256" key="12">
    <source>
        <dbReference type="NCBIfam" id="TIGR00131"/>
    </source>
</evidence>
<evidence type="ECO:0000256" key="5">
    <source>
        <dbReference type="ARBA" id="ARBA00022741"/>
    </source>
</evidence>
<dbReference type="Gene3D" id="3.30.230.10">
    <property type="match status" value="1"/>
</dbReference>
<dbReference type="EMBL" id="FRAS01000001">
    <property type="protein sequence ID" value="SHK08945.1"/>
    <property type="molecule type" value="Genomic_DNA"/>
</dbReference>
<dbReference type="UniPathway" id="UPA00214"/>
<evidence type="ECO:0000256" key="3">
    <source>
        <dbReference type="ARBA" id="ARBA00022679"/>
    </source>
</evidence>
<dbReference type="Proteomes" id="UP000183947">
    <property type="component" value="Unassembled WGS sequence"/>
</dbReference>
<keyword evidence="9 11" id="KW-0299">Galactose metabolism</keyword>
<name>A0A1M6PLX8_9BACT</name>
<comment type="subcellular location">
    <subcellularLocation>
        <location evidence="11">Cytoplasm</location>
    </subcellularLocation>
</comment>
<dbReference type="HAMAP" id="MF_00246">
    <property type="entry name" value="Galactokinase"/>
    <property type="match status" value="1"/>
</dbReference>
<keyword evidence="4 11" id="KW-0479">Metal-binding</keyword>
<dbReference type="InterPro" id="IPR014721">
    <property type="entry name" value="Ribsml_uS5_D2-typ_fold_subgr"/>
</dbReference>
<dbReference type="AlphaFoldDB" id="A0A1M6PLX8"/>
<dbReference type="STRING" id="1121959.SAMN02746009_00279"/>
<feature type="binding site" evidence="11">
    <location>
        <begin position="135"/>
        <end position="141"/>
    </location>
    <ligand>
        <name>ATP</name>
        <dbReference type="ChEBI" id="CHEBI:30616"/>
    </ligand>
</feature>
<feature type="binding site" evidence="11">
    <location>
        <position position="235"/>
    </location>
    <ligand>
        <name>substrate</name>
    </ligand>
</feature>
<dbReference type="GO" id="GO:0000287">
    <property type="term" value="F:magnesium ion binding"/>
    <property type="evidence" value="ECO:0007669"/>
    <property type="project" value="UniProtKB-UniRule"/>
</dbReference>
<dbReference type="InterPro" id="IPR006203">
    <property type="entry name" value="GHMP_knse_ATP-bd_CS"/>
</dbReference>
<comment type="catalytic activity">
    <reaction evidence="11">
        <text>alpha-D-galactose + ATP = alpha-D-galactose 1-phosphate + ADP + H(+)</text>
        <dbReference type="Rhea" id="RHEA:13553"/>
        <dbReference type="ChEBI" id="CHEBI:15378"/>
        <dbReference type="ChEBI" id="CHEBI:28061"/>
        <dbReference type="ChEBI" id="CHEBI:30616"/>
        <dbReference type="ChEBI" id="CHEBI:58336"/>
        <dbReference type="ChEBI" id="CHEBI:456216"/>
        <dbReference type="EC" id="2.7.1.6"/>
    </reaction>
</comment>
<dbReference type="Gene3D" id="3.30.70.890">
    <property type="entry name" value="GHMP kinase, C-terminal domain"/>
    <property type="match status" value="1"/>
</dbReference>
<dbReference type="PANTHER" id="PTHR10457">
    <property type="entry name" value="MEVALONATE KINASE/GALACTOKINASE"/>
    <property type="match status" value="1"/>
</dbReference>
<keyword evidence="5 11" id="KW-0547">Nucleotide-binding</keyword>
<evidence type="ECO:0000256" key="8">
    <source>
        <dbReference type="ARBA" id="ARBA00022842"/>
    </source>
</evidence>
<feature type="binding site" evidence="11">
    <location>
        <position position="82"/>
    </location>
    <ligand>
        <name>ATP</name>
        <dbReference type="ChEBI" id="CHEBI:30616"/>
    </ligand>
</feature>
<dbReference type="PRINTS" id="PR00959">
    <property type="entry name" value="MEVGALKINASE"/>
</dbReference>
<dbReference type="GO" id="GO:0006012">
    <property type="term" value="P:galactose metabolic process"/>
    <property type="evidence" value="ECO:0007669"/>
    <property type="project" value="UniProtKB-UniRule"/>
</dbReference>
<dbReference type="SUPFAM" id="SSF54211">
    <property type="entry name" value="Ribosomal protein S5 domain 2-like"/>
    <property type="match status" value="1"/>
</dbReference>
<feature type="binding site" evidence="11">
    <location>
        <position position="141"/>
    </location>
    <ligand>
        <name>Mg(2+)</name>
        <dbReference type="ChEBI" id="CHEBI:18420"/>
    </ligand>
</feature>
<keyword evidence="7 11" id="KW-0067">ATP-binding</keyword>
<evidence type="ECO:0000256" key="1">
    <source>
        <dbReference type="ARBA" id="ARBA00006566"/>
    </source>
</evidence>
<dbReference type="PANTHER" id="PTHR10457:SF7">
    <property type="entry name" value="GALACTOKINASE-RELATED"/>
    <property type="match status" value="1"/>
</dbReference>
<dbReference type="InterPro" id="IPR019539">
    <property type="entry name" value="GalKase_N"/>
</dbReference>
<dbReference type="InterPro" id="IPR020568">
    <property type="entry name" value="Ribosomal_Su5_D2-typ_SF"/>
</dbReference>
<keyword evidence="10 11" id="KW-0119">Carbohydrate metabolism</keyword>
<feature type="domain" description="GHMP kinase N-terminal" evidence="13">
    <location>
        <begin position="105"/>
        <end position="193"/>
    </location>
</feature>
<keyword evidence="17" id="KW-1185">Reference proteome</keyword>
<organism evidence="16 17">
    <name type="scientific">Hymenobacter psychrotolerans DSM 18569</name>
    <dbReference type="NCBI Taxonomy" id="1121959"/>
    <lineage>
        <taxon>Bacteria</taxon>
        <taxon>Pseudomonadati</taxon>
        <taxon>Bacteroidota</taxon>
        <taxon>Cytophagia</taxon>
        <taxon>Cytophagales</taxon>
        <taxon>Hymenobacteraceae</taxon>
        <taxon>Hymenobacter</taxon>
    </lineage>
</organism>
<evidence type="ECO:0000259" key="15">
    <source>
        <dbReference type="Pfam" id="PF10509"/>
    </source>
</evidence>
<dbReference type="InterPro" id="IPR000705">
    <property type="entry name" value="Galactokinase"/>
</dbReference>
<dbReference type="InterPro" id="IPR006204">
    <property type="entry name" value="GHMP_kinase_N_dom"/>
</dbReference>
<evidence type="ECO:0000313" key="16">
    <source>
        <dbReference type="EMBL" id="SHK08945.1"/>
    </source>
</evidence>
<dbReference type="EC" id="2.7.1.6" evidence="11 12"/>
<evidence type="ECO:0000259" key="13">
    <source>
        <dbReference type="Pfam" id="PF00288"/>
    </source>
</evidence>
<feature type="domain" description="GHMP kinase C-terminal" evidence="14">
    <location>
        <begin position="299"/>
        <end position="376"/>
    </location>
</feature>
<comment type="pathway">
    <text evidence="11">Carbohydrate metabolism; galactose metabolism.</text>
</comment>
<dbReference type="GO" id="GO:0005524">
    <property type="term" value="F:ATP binding"/>
    <property type="evidence" value="ECO:0007669"/>
    <property type="project" value="UniProtKB-UniRule"/>
</dbReference>
<dbReference type="InterPro" id="IPR036554">
    <property type="entry name" value="GHMP_kinase_C_sf"/>
</dbReference>
<dbReference type="PIRSF" id="PIRSF000530">
    <property type="entry name" value="Galactokinase"/>
    <property type="match status" value="1"/>
</dbReference>
<evidence type="ECO:0000256" key="9">
    <source>
        <dbReference type="ARBA" id="ARBA00023144"/>
    </source>
</evidence>
<keyword evidence="2 11" id="KW-0963">Cytoplasm</keyword>
<dbReference type="InterPro" id="IPR022963">
    <property type="entry name" value="Galactokinase_bac"/>
</dbReference>
<dbReference type="Pfam" id="PF10509">
    <property type="entry name" value="GalKase_gal_bdg"/>
    <property type="match status" value="1"/>
</dbReference>
<evidence type="ECO:0000256" key="6">
    <source>
        <dbReference type="ARBA" id="ARBA00022777"/>
    </source>
</evidence>
<comment type="function">
    <text evidence="11">Catalyzes the transfer of the gamma-phosphate of ATP to D-galactose to form alpha-D-galactose-1-phosphate (Gal-1-P).</text>
</comment>
<gene>
    <name evidence="11" type="primary">galK</name>
    <name evidence="16" type="ORF">SAMN02746009_00279</name>
</gene>
<dbReference type="PRINTS" id="PR00473">
    <property type="entry name" value="GALCTOKINASE"/>
</dbReference>
<evidence type="ECO:0000256" key="10">
    <source>
        <dbReference type="ARBA" id="ARBA00023277"/>
    </source>
</evidence>
<feature type="binding site" evidence="11">
    <location>
        <position position="173"/>
    </location>
    <ligand>
        <name>Mg(2+)</name>
        <dbReference type="ChEBI" id="CHEBI:18420"/>
    </ligand>
</feature>
<dbReference type="GO" id="GO:0004335">
    <property type="term" value="F:galactokinase activity"/>
    <property type="evidence" value="ECO:0007669"/>
    <property type="project" value="UniProtKB-UniRule"/>
</dbReference>
<feature type="site" description="Transition state stabilizer" evidence="11">
    <location>
        <position position="42"/>
    </location>
</feature>
<proteinExistence type="inferred from homology"/>
<dbReference type="GO" id="GO:0005829">
    <property type="term" value="C:cytosol"/>
    <property type="evidence" value="ECO:0007669"/>
    <property type="project" value="TreeGrafter"/>
</dbReference>
<dbReference type="InterPro" id="IPR019741">
    <property type="entry name" value="Galactokinase_CS"/>
</dbReference>
<keyword evidence="8 11" id="KW-0460">Magnesium</keyword>
<keyword evidence="6 11" id="KW-0418">Kinase</keyword>
<sequence length="403" mass="43964">MLFALSFTLSQSPPMSTPSAVAATFERHFGYAAPLLVRAPGRVNLIGEHTDYNQGFVLPAAVDKELYFAVSLSEKAQIRLVSHDLNETCAIAPDQVHRTETQWANYLLGVVAQLQKRGVAVPGFDCVFGGNVPIGAGMSSSAAVECGLAFALNQLLGTGIDKMELAHAAQKAEHEYAGVMCGIMDQFASLFGQAGSVVRLDCRSLEYDYFPFDTQACRIVLCNSGVKHSLADSEYNKRRQECERGVEILRRHYPQVQSLRDATLEQLETHRDELGPLTFRRCAYVVRENERVLAACRHLEQHDLAAFGQQMYASHAGLRDDYEVSCEELDVLVEAARQVPGVYGARMMGGGFGGCTINLVAPEQVEAFIGQVGAAFEQRFGRVPETYQTTSVGGVSEIGPGGR</sequence>
<feature type="active site" description="Proton acceptor" evidence="11">
    <location>
        <position position="185"/>
    </location>
</feature>
<accession>A0A1M6PLX8</accession>
<dbReference type="InterPro" id="IPR013750">
    <property type="entry name" value="GHMP_kinase_C_dom"/>
</dbReference>
<keyword evidence="3 11" id="KW-0808">Transferase</keyword>
<feature type="domain" description="Galactokinase N-terminal" evidence="15">
    <location>
        <begin position="24"/>
        <end position="71"/>
    </location>
</feature>
<evidence type="ECO:0000256" key="7">
    <source>
        <dbReference type="ARBA" id="ARBA00022840"/>
    </source>
</evidence>
<evidence type="ECO:0000256" key="4">
    <source>
        <dbReference type="ARBA" id="ARBA00022723"/>
    </source>
</evidence>